<accession>A0A074KYF9</accession>
<proteinExistence type="predicted"/>
<dbReference type="SUPFAM" id="SSF109854">
    <property type="entry name" value="DinB/YfiT-like putative metalloenzymes"/>
    <property type="match status" value="1"/>
</dbReference>
<evidence type="ECO:0000259" key="1">
    <source>
        <dbReference type="Pfam" id="PF12867"/>
    </source>
</evidence>
<name>A0A074KYF9_9BACT</name>
<dbReference type="AlphaFoldDB" id="A0A074KYF9"/>
<comment type="caution">
    <text evidence="2">The sequence shown here is derived from an EMBL/GenBank/DDBJ whole genome shotgun (WGS) entry which is preliminary data.</text>
</comment>
<dbReference type="EMBL" id="JMIH01000016">
    <property type="protein sequence ID" value="KEO73994.1"/>
    <property type="molecule type" value="Genomic_DNA"/>
</dbReference>
<dbReference type="Pfam" id="PF12867">
    <property type="entry name" value="DinB_2"/>
    <property type="match status" value="1"/>
</dbReference>
<reference evidence="2 3" key="1">
    <citation type="submission" date="2014-04" db="EMBL/GenBank/DDBJ databases">
        <title>Characterization and application of a salt tolerant electro-active bacterium.</title>
        <authorList>
            <person name="Yang L."/>
            <person name="Wei S."/>
            <person name="Tay Q.X.M."/>
        </authorList>
    </citation>
    <scope>NUCLEOTIDE SEQUENCE [LARGE SCALE GENOMIC DNA]</scope>
    <source>
        <strain evidence="2 3">LY1</strain>
    </source>
</reference>
<dbReference type="InterPro" id="IPR024775">
    <property type="entry name" value="DinB-like"/>
</dbReference>
<dbReference type="RefSeq" id="WP_035072687.1">
    <property type="nucleotide sequence ID" value="NZ_JMIH01000016.1"/>
</dbReference>
<gene>
    <name evidence="2" type="ORF">EL17_07530</name>
</gene>
<dbReference type="STRING" id="1048983.EL17_07530"/>
<dbReference type="Gene3D" id="1.20.120.450">
    <property type="entry name" value="dinb family like domain"/>
    <property type="match status" value="1"/>
</dbReference>
<protein>
    <recommendedName>
        <fullName evidence="1">DinB-like domain-containing protein</fullName>
    </recommendedName>
</protein>
<evidence type="ECO:0000313" key="2">
    <source>
        <dbReference type="EMBL" id="KEO73994.1"/>
    </source>
</evidence>
<organism evidence="2 3">
    <name type="scientific">Anditalea andensis</name>
    <dbReference type="NCBI Taxonomy" id="1048983"/>
    <lineage>
        <taxon>Bacteria</taxon>
        <taxon>Pseudomonadati</taxon>
        <taxon>Bacteroidota</taxon>
        <taxon>Cytophagia</taxon>
        <taxon>Cytophagales</taxon>
        <taxon>Cytophagaceae</taxon>
        <taxon>Anditalea</taxon>
    </lineage>
</organism>
<evidence type="ECO:0000313" key="3">
    <source>
        <dbReference type="Proteomes" id="UP000027821"/>
    </source>
</evidence>
<dbReference type="InterPro" id="IPR034660">
    <property type="entry name" value="DinB/YfiT-like"/>
</dbReference>
<sequence length="154" mass="18160">MISYAELLIKHILGGNAYIELEEILKKIDYHKIGIKYGGLPYSFWQILEHMRIAQKDILDFSEGTDYKTLKWPDEYWPDTTTPLSVEDWENTKNDFFKDRKRFNTLLSSHNENLLTPFNHGEGQNLFREALLVIEHNAYHTGQLMLLSRILDEV</sequence>
<feature type="domain" description="DinB-like" evidence="1">
    <location>
        <begin position="21"/>
        <end position="144"/>
    </location>
</feature>
<keyword evidence="3" id="KW-1185">Reference proteome</keyword>
<dbReference type="Proteomes" id="UP000027821">
    <property type="component" value="Unassembled WGS sequence"/>
</dbReference>
<dbReference type="eggNOG" id="COG2318">
    <property type="taxonomic scope" value="Bacteria"/>
</dbReference>
<dbReference type="OrthoDB" id="9798830at2"/>